<dbReference type="GO" id="GO:0051536">
    <property type="term" value="F:iron-sulfur cluster binding"/>
    <property type="evidence" value="ECO:0007669"/>
    <property type="project" value="UniProtKB-KW"/>
</dbReference>
<dbReference type="Pfam" id="PF13186">
    <property type="entry name" value="SPASM"/>
    <property type="match status" value="1"/>
</dbReference>
<dbReference type="PANTHER" id="PTHR11228:SF7">
    <property type="entry name" value="PQQA PEPTIDE CYCLASE"/>
    <property type="match status" value="1"/>
</dbReference>
<comment type="caution">
    <text evidence="9">The sequence shown here is derived from an EMBL/GenBank/DDBJ whole genome shotgun (WGS) entry which is preliminary data.</text>
</comment>
<name>A0A3D2X607_9FIRM</name>
<evidence type="ECO:0000256" key="3">
    <source>
        <dbReference type="ARBA" id="ARBA00022691"/>
    </source>
</evidence>
<dbReference type="PANTHER" id="PTHR11228">
    <property type="entry name" value="RADICAL SAM DOMAIN PROTEIN"/>
    <property type="match status" value="1"/>
</dbReference>
<dbReference type="SFLD" id="SFLDS00029">
    <property type="entry name" value="Radical_SAM"/>
    <property type="match status" value="1"/>
</dbReference>
<gene>
    <name evidence="9" type="ORF">DHW61_06960</name>
</gene>
<evidence type="ECO:0000313" key="10">
    <source>
        <dbReference type="Proteomes" id="UP000262969"/>
    </source>
</evidence>
<sequence>MKFYTNNSYSQMQACSGGQITPEYPYKLYLDLTQDCNLACKMCRDKVQITGKTMPFNLFCRLVDETAPYVRSYSLFNWGEPLILKDFREYVRYACSKKRADCTVDISTNGMLLTDNMINFLREMEVSVVVSFDGADKNTFENIRRGANFEFVCEKLKALSEAYSNMPLLKSPEIYTSVQKDNQNQLLAIAELAYSLGIKRMGYGLVTAPAEYAAEANDDLRREIEKTAEFIDSHGMLNSLYPTKVGDYLWWGNKYLHKDNFLVDTSCNAPFVSASIAYNGDVYLCCNGGDVTGNVCDKSFKEVWQSAKYNEMREAVNSNSDMPKSCRTCAWFNR</sequence>
<organism evidence="9 10">
    <name type="scientific">Lachnoclostridium phytofermentans</name>
    <dbReference type="NCBI Taxonomy" id="66219"/>
    <lineage>
        <taxon>Bacteria</taxon>
        <taxon>Bacillati</taxon>
        <taxon>Bacillota</taxon>
        <taxon>Clostridia</taxon>
        <taxon>Lachnospirales</taxon>
        <taxon>Lachnospiraceae</taxon>
    </lineage>
</organism>
<dbReference type="InterPro" id="IPR023885">
    <property type="entry name" value="4Fe4S-binding_SPASM_dom"/>
</dbReference>
<evidence type="ECO:0000259" key="7">
    <source>
        <dbReference type="Pfam" id="PF04055"/>
    </source>
</evidence>
<dbReference type="InterPro" id="IPR013785">
    <property type="entry name" value="Aldolase_TIM"/>
</dbReference>
<dbReference type="InterPro" id="IPR034391">
    <property type="entry name" value="AdoMet-like_SPASM_containing"/>
</dbReference>
<evidence type="ECO:0000256" key="2">
    <source>
        <dbReference type="ARBA" id="ARBA00022485"/>
    </source>
</evidence>
<reference evidence="9 10" key="1">
    <citation type="journal article" date="2018" name="Nat. Biotechnol.">
        <title>A standardized bacterial taxonomy based on genome phylogeny substantially revises the tree of life.</title>
        <authorList>
            <person name="Parks D.H."/>
            <person name="Chuvochina M."/>
            <person name="Waite D.W."/>
            <person name="Rinke C."/>
            <person name="Skarshewski A."/>
            <person name="Chaumeil P.A."/>
            <person name="Hugenholtz P."/>
        </authorList>
    </citation>
    <scope>NUCLEOTIDE SEQUENCE [LARGE SCALE GENOMIC DNA]</scope>
    <source>
        <strain evidence="9">UBA11728</strain>
    </source>
</reference>
<keyword evidence="4" id="KW-0479">Metal-binding</keyword>
<dbReference type="InterPro" id="IPR007197">
    <property type="entry name" value="rSAM"/>
</dbReference>
<dbReference type="EMBL" id="DPVV01000233">
    <property type="protein sequence ID" value="HCL02147.1"/>
    <property type="molecule type" value="Genomic_DNA"/>
</dbReference>
<keyword evidence="5" id="KW-0408">Iron</keyword>
<keyword evidence="3" id="KW-0949">S-adenosyl-L-methionine</keyword>
<proteinExistence type="predicted"/>
<protein>
    <recommendedName>
        <fullName evidence="11">Radical SAM domain protein</fullName>
    </recommendedName>
</protein>
<dbReference type="InterPro" id="IPR050377">
    <property type="entry name" value="Radical_SAM_PqqE_MftC-like"/>
</dbReference>
<keyword evidence="2" id="KW-0004">4Fe-4S</keyword>
<dbReference type="Pfam" id="PF04055">
    <property type="entry name" value="Radical_SAM"/>
    <property type="match status" value="1"/>
</dbReference>
<keyword evidence="6" id="KW-0411">Iron-sulfur</keyword>
<evidence type="ECO:0000256" key="5">
    <source>
        <dbReference type="ARBA" id="ARBA00023004"/>
    </source>
</evidence>
<dbReference type="GO" id="GO:0003824">
    <property type="term" value="F:catalytic activity"/>
    <property type="evidence" value="ECO:0007669"/>
    <property type="project" value="InterPro"/>
</dbReference>
<comment type="cofactor">
    <cofactor evidence="1">
        <name>[4Fe-4S] cluster</name>
        <dbReference type="ChEBI" id="CHEBI:49883"/>
    </cofactor>
</comment>
<dbReference type="AlphaFoldDB" id="A0A3D2X607"/>
<dbReference type="SFLD" id="SFLDG01067">
    <property type="entry name" value="SPASM/twitch_domain_containing"/>
    <property type="match status" value="1"/>
</dbReference>
<dbReference type="InterPro" id="IPR058240">
    <property type="entry name" value="rSAM_sf"/>
</dbReference>
<evidence type="ECO:0000256" key="6">
    <source>
        <dbReference type="ARBA" id="ARBA00023014"/>
    </source>
</evidence>
<feature type="domain" description="4Fe4S-binding SPASM" evidence="8">
    <location>
        <begin position="267"/>
        <end position="329"/>
    </location>
</feature>
<dbReference type="CDD" id="cd21109">
    <property type="entry name" value="SPASM"/>
    <property type="match status" value="1"/>
</dbReference>
<evidence type="ECO:0000256" key="4">
    <source>
        <dbReference type="ARBA" id="ARBA00022723"/>
    </source>
</evidence>
<evidence type="ECO:0000256" key="1">
    <source>
        <dbReference type="ARBA" id="ARBA00001966"/>
    </source>
</evidence>
<dbReference type="Proteomes" id="UP000262969">
    <property type="component" value="Unassembled WGS sequence"/>
</dbReference>
<accession>A0A3D2X607</accession>
<dbReference type="GO" id="GO:0046872">
    <property type="term" value="F:metal ion binding"/>
    <property type="evidence" value="ECO:0007669"/>
    <property type="project" value="UniProtKB-KW"/>
</dbReference>
<evidence type="ECO:0000259" key="8">
    <source>
        <dbReference type="Pfam" id="PF13186"/>
    </source>
</evidence>
<evidence type="ECO:0008006" key="11">
    <source>
        <dbReference type="Google" id="ProtNLM"/>
    </source>
</evidence>
<feature type="domain" description="Radical SAM core" evidence="7">
    <location>
        <begin position="32"/>
        <end position="163"/>
    </location>
</feature>
<dbReference type="SUPFAM" id="SSF102114">
    <property type="entry name" value="Radical SAM enzymes"/>
    <property type="match status" value="1"/>
</dbReference>
<dbReference type="SFLD" id="SFLDG01387">
    <property type="entry name" value="BtrN-like_SPASM_domain_contain"/>
    <property type="match status" value="1"/>
</dbReference>
<evidence type="ECO:0000313" key="9">
    <source>
        <dbReference type="EMBL" id="HCL02147.1"/>
    </source>
</evidence>
<dbReference type="CDD" id="cd01335">
    <property type="entry name" value="Radical_SAM"/>
    <property type="match status" value="1"/>
</dbReference>
<dbReference type="Gene3D" id="3.20.20.70">
    <property type="entry name" value="Aldolase class I"/>
    <property type="match status" value="1"/>
</dbReference>